<dbReference type="AlphaFoldDB" id="U5T1C9"/>
<name>U5T1C9_9GAMM</name>
<dbReference type="Proteomes" id="UP000017640">
    <property type="component" value="Chromosome"/>
</dbReference>
<dbReference type="STRING" id="1335757.SPICUR_00900"/>
<keyword evidence="2" id="KW-0812">Transmembrane</keyword>
<evidence type="ECO:0000256" key="1">
    <source>
        <dbReference type="SAM" id="MobiDB-lite"/>
    </source>
</evidence>
<protein>
    <recommendedName>
        <fullName evidence="5">Prepilin-type N-terminal cleavage/methylation domain-containing protein</fullName>
    </recommendedName>
</protein>
<feature type="transmembrane region" description="Helical" evidence="2">
    <location>
        <begin position="12"/>
        <end position="38"/>
    </location>
</feature>
<dbReference type="InterPro" id="IPR045584">
    <property type="entry name" value="Pilin-like"/>
</dbReference>
<evidence type="ECO:0000313" key="4">
    <source>
        <dbReference type="Proteomes" id="UP000017640"/>
    </source>
</evidence>
<dbReference type="Gene3D" id="3.30.700.10">
    <property type="entry name" value="Glycoprotein, Type 4 Pilin"/>
    <property type="match status" value="1"/>
</dbReference>
<keyword evidence="2" id="KW-0472">Membrane</keyword>
<organism evidence="3 4">
    <name type="scientific">Spiribacter curvatus</name>
    <dbReference type="NCBI Taxonomy" id="1335757"/>
    <lineage>
        <taxon>Bacteria</taxon>
        <taxon>Pseudomonadati</taxon>
        <taxon>Pseudomonadota</taxon>
        <taxon>Gammaproteobacteria</taxon>
        <taxon>Chromatiales</taxon>
        <taxon>Ectothiorhodospiraceae</taxon>
        <taxon>Spiribacter</taxon>
    </lineage>
</organism>
<evidence type="ECO:0008006" key="5">
    <source>
        <dbReference type="Google" id="ProtNLM"/>
    </source>
</evidence>
<gene>
    <name evidence="3" type="ORF">SPICUR_00900</name>
</gene>
<keyword evidence="4" id="KW-1185">Reference proteome</keyword>
<sequence>MNRFDGFTLIELVIALVIIGISAATIASLLITALNFSANNQSYAERLRAAESCYETLLAVQQHKKGNKGNKVGLWKPPQPQKGCSSGGVQVTDKELAAWTTGKTYNQLFTSGGNQDICVVQEPSCEIVKIGETNATKFTIPIQGKNSLQLIVP</sequence>
<reference evidence="3 4" key="1">
    <citation type="journal article" date="2013" name="BMC Genomics">
        <title>Genomes of "Spiribacter", a streamlined, successful halophilic bacterium.</title>
        <authorList>
            <person name="Lopez-Perez M."/>
            <person name="Ghai R."/>
            <person name="Leon M.J."/>
            <person name="Rodriguez-Olmos A."/>
            <person name="Copa-Patino J.L."/>
            <person name="Soliveri J."/>
            <person name="Sanchez-Porro C."/>
            <person name="Ventosa A."/>
            <person name="Rodriguez-Valera F."/>
        </authorList>
    </citation>
    <scope>NUCLEOTIDE SEQUENCE [LARGE SCALE GENOMIC DNA]</scope>
    <source>
        <strain evidence="3 4">UAH-SP71</strain>
    </source>
</reference>
<proteinExistence type="predicted"/>
<dbReference type="eggNOG" id="COG2165">
    <property type="taxonomic scope" value="Bacteria"/>
</dbReference>
<dbReference type="NCBIfam" id="TIGR02532">
    <property type="entry name" value="IV_pilin_GFxxxE"/>
    <property type="match status" value="1"/>
</dbReference>
<keyword evidence="2" id="KW-1133">Transmembrane helix</keyword>
<evidence type="ECO:0000313" key="3">
    <source>
        <dbReference type="EMBL" id="AGY91205.1"/>
    </source>
</evidence>
<evidence type="ECO:0000256" key="2">
    <source>
        <dbReference type="SAM" id="Phobius"/>
    </source>
</evidence>
<dbReference type="OrthoDB" id="10008945at2"/>
<dbReference type="InterPro" id="IPR012902">
    <property type="entry name" value="N_methyl_site"/>
</dbReference>
<dbReference type="HOGENOM" id="CLU_1712155_0_0_6"/>
<dbReference type="EMBL" id="CP005990">
    <property type="protein sequence ID" value="AGY91205.1"/>
    <property type="molecule type" value="Genomic_DNA"/>
</dbReference>
<dbReference type="SUPFAM" id="SSF54523">
    <property type="entry name" value="Pili subunits"/>
    <property type="match status" value="1"/>
</dbReference>
<accession>U5T1C9</accession>
<dbReference type="RefSeq" id="WP_023365094.1">
    <property type="nucleotide sequence ID" value="NC_022664.1"/>
</dbReference>
<feature type="region of interest" description="Disordered" evidence="1">
    <location>
        <begin position="69"/>
        <end position="88"/>
    </location>
</feature>
<dbReference type="Pfam" id="PF07963">
    <property type="entry name" value="N_methyl"/>
    <property type="match status" value="1"/>
</dbReference>
<dbReference type="KEGG" id="spiu:SPICUR_00900"/>